<sequence length="96" mass="9566">MVLGGPGASRTDVSASSDATPAAAAAGPPGAAGAGSSSCSSSSCSSSSSSPSRPRLFLYRGNPYLLTPPVLSLFPYPLAGVWDAWGLLVTPLQLLR</sequence>
<organism evidence="2 3">
    <name type="scientific">Chlamydomonas schloesseri</name>
    <dbReference type="NCBI Taxonomy" id="2026947"/>
    <lineage>
        <taxon>Eukaryota</taxon>
        <taxon>Viridiplantae</taxon>
        <taxon>Chlorophyta</taxon>
        <taxon>core chlorophytes</taxon>
        <taxon>Chlorophyceae</taxon>
        <taxon>CS clade</taxon>
        <taxon>Chlamydomonadales</taxon>
        <taxon>Chlamydomonadaceae</taxon>
        <taxon>Chlamydomonas</taxon>
    </lineage>
</organism>
<evidence type="ECO:0000313" key="2">
    <source>
        <dbReference type="EMBL" id="KAG2435573.1"/>
    </source>
</evidence>
<accession>A0A835T3Z7</accession>
<proteinExistence type="predicted"/>
<protein>
    <submittedName>
        <fullName evidence="2">Uncharacterized protein</fullName>
    </submittedName>
</protein>
<reference evidence="2" key="1">
    <citation type="journal article" date="2020" name="bioRxiv">
        <title>Comparative genomics of Chlamydomonas.</title>
        <authorList>
            <person name="Craig R.J."/>
            <person name="Hasan A.R."/>
            <person name="Ness R.W."/>
            <person name="Keightley P.D."/>
        </authorList>
    </citation>
    <scope>NUCLEOTIDE SEQUENCE</scope>
    <source>
        <strain evidence="2">CCAP 11/173</strain>
    </source>
</reference>
<feature type="region of interest" description="Disordered" evidence="1">
    <location>
        <begin position="1"/>
        <end position="53"/>
    </location>
</feature>
<dbReference type="OrthoDB" id="537310at2759"/>
<dbReference type="EMBL" id="JAEHOD010000052">
    <property type="protein sequence ID" value="KAG2435573.1"/>
    <property type="molecule type" value="Genomic_DNA"/>
</dbReference>
<evidence type="ECO:0000256" key="1">
    <source>
        <dbReference type="SAM" id="MobiDB-lite"/>
    </source>
</evidence>
<dbReference type="AlphaFoldDB" id="A0A835T3Z7"/>
<comment type="caution">
    <text evidence="2">The sequence shown here is derived from an EMBL/GenBank/DDBJ whole genome shotgun (WGS) entry which is preliminary data.</text>
</comment>
<evidence type="ECO:0000313" key="3">
    <source>
        <dbReference type="Proteomes" id="UP000613740"/>
    </source>
</evidence>
<feature type="compositionally biased region" description="Low complexity" evidence="1">
    <location>
        <begin position="14"/>
        <end position="52"/>
    </location>
</feature>
<name>A0A835T3Z7_9CHLO</name>
<dbReference type="Proteomes" id="UP000613740">
    <property type="component" value="Unassembled WGS sequence"/>
</dbReference>
<keyword evidence="3" id="KW-1185">Reference proteome</keyword>
<gene>
    <name evidence="2" type="ORF">HYH02_011867</name>
</gene>